<feature type="domain" description="Methyltransferase type 11" evidence="5">
    <location>
        <begin position="91"/>
        <end position="188"/>
    </location>
</feature>
<evidence type="ECO:0000256" key="3">
    <source>
        <dbReference type="ARBA" id="ARBA00022691"/>
    </source>
</evidence>
<dbReference type="InterPro" id="IPR025774">
    <property type="entry name" value="PiNMT-like"/>
</dbReference>
<evidence type="ECO:0000256" key="2">
    <source>
        <dbReference type="ARBA" id="ARBA00022679"/>
    </source>
</evidence>
<dbReference type="PANTHER" id="PTHR43591">
    <property type="entry name" value="METHYLTRANSFERASE"/>
    <property type="match status" value="1"/>
</dbReference>
<dbReference type="AlphaFoldDB" id="A0A6P5EH12"/>
<feature type="region of interest" description="SAM motif III" evidence="4">
    <location>
        <begin position="180"/>
        <end position="189"/>
    </location>
</feature>
<gene>
    <name evidence="7" type="primary">LOC109706363</name>
</gene>
<keyword evidence="3 4" id="KW-0949">S-adenosyl-L-methionine</keyword>
<evidence type="ECO:0000259" key="5">
    <source>
        <dbReference type="Pfam" id="PF08241"/>
    </source>
</evidence>
<reference evidence="6" key="1">
    <citation type="journal article" date="2015" name="Nat. Genet.">
        <title>The pineapple genome and the evolution of CAM photosynthesis.</title>
        <authorList>
            <person name="Ming R."/>
            <person name="VanBuren R."/>
            <person name="Wai C.M."/>
            <person name="Tang H."/>
            <person name="Schatz M.C."/>
            <person name="Bowers J.E."/>
            <person name="Lyons E."/>
            <person name="Wang M.L."/>
            <person name="Chen J."/>
            <person name="Biggers E."/>
            <person name="Zhang J."/>
            <person name="Huang L."/>
            <person name="Zhang L."/>
            <person name="Miao W."/>
            <person name="Zhang J."/>
            <person name="Ye Z."/>
            <person name="Miao C."/>
            <person name="Lin Z."/>
            <person name="Wang H."/>
            <person name="Zhou H."/>
            <person name="Yim W.C."/>
            <person name="Priest H.D."/>
            <person name="Zheng C."/>
            <person name="Woodhouse M."/>
            <person name="Edger P.P."/>
            <person name="Guyot R."/>
            <person name="Guo H.B."/>
            <person name="Guo H."/>
            <person name="Zheng G."/>
            <person name="Singh R."/>
            <person name="Sharma A."/>
            <person name="Min X."/>
            <person name="Zheng Y."/>
            <person name="Lee H."/>
            <person name="Gurtowski J."/>
            <person name="Sedlazeck F.J."/>
            <person name="Harkess A."/>
            <person name="McKain M.R."/>
            <person name="Liao Z."/>
            <person name="Fang J."/>
            <person name="Liu J."/>
            <person name="Zhang X."/>
            <person name="Zhang Q."/>
            <person name="Hu W."/>
            <person name="Qin Y."/>
            <person name="Wang K."/>
            <person name="Chen L.Y."/>
            <person name="Shirley N."/>
            <person name="Lin Y.R."/>
            <person name="Liu L.Y."/>
            <person name="Hernandez A.G."/>
            <person name="Wright C.L."/>
            <person name="Bulone V."/>
            <person name="Tuskan G.A."/>
            <person name="Heath K."/>
            <person name="Zee F."/>
            <person name="Moore P.H."/>
            <person name="Sunkar R."/>
            <person name="Leebens-Mack J.H."/>
            <person name="Mockler T."/>
            <person name="Bennetzen J.L."/>
            <person name="Freeling M."/>
            <person name="Sankoff D."/>
            <person name="Paterson A.H."/>
            <person name="Zhu X."/>
            <person name="Yang X."/>
            <person name="Smith J.A."/>
            <person name="Cushman J.C."/>
            <person name="Paull R.E."/>
            <person name="Yu Q."/>
        </authorList>
    </citation>
    <scope>NUCLEOTIDE SEQUENCE [LARGE SCALE GENOMIC DNA]</scope>
    <source>
        <strain evidence="6">cv. F153</strain>
    </source>
</reference>
<dbReference type="OrthoDB" id="8300214at2759"/>
<dbReference type="PANTHER" id="PTHR43591:SF81">
    <property type="entry name" value="MAGNESIUM PROTOPORPHYRIN IX METHYLTRANSFERASE, CHLOROPLASTIC-RELATED"/>
    <property type="match status" value="1"/>
</dbReference>
<dbReference type="GeneID" id="109706363"/>
<keyword evidence="6" id="KW-1185">Reference proteome</keyword>
<dbReference type="GO" id="GO:0032259">
    <property type="term" value="P:methylation"/>
    <property type="evidence" value="ECO:0007669"/>
    <property type="project" value="UniProtKB-UniRule"/>
</dbReference>
<evidence type="ECO:0000256" key="1">
    <source>
        <dbReference type="ARBA" id="ARBA00022603"/>
    </source>
</evidence>
<dbReference type="Pfam" id="PF08241">
    <property type="entry name" value="Methyltransf_11"/>
    <property type="match status" value="1"/>
</dbReference>
<feature type="region of interest" description="SAM motif II" evidence="4">
    <location>
        <begin position="153"/>
        <end position="161"/>
    </location>
</feature>
<dbReference type="PROSITE" id="PS51581">
    <property type="entry name" value="SAM_GTMT"/>
    <property type="match status" value="1"/>
</dbReference>
<protein>
    <submittedName>
        <fullName evidence="7">Probable tocopherol O-methyltransferase, chloroplastic isoform X1</fullName>
    </submittedName>
</protein>
<comment type="similarity">
    <text evidence="4">Belongs to the class I-like SAM-binding methyltransferase superfamily. gTMT family.</text>
</comment>
<keyword evidence="2 4" id="KW-0808">Transferase</keyword>
<name>A0A6P5EH12_ANACO</name>
<dbReference type="GO" id="GO:0008757">
    <property type="term" value="F:S-adenosylmethionine-dependent methyltransferase activity"/>
    <property type="evidence" value="ECO:0007669"/>
    <property type="project" value="InterPro"/>
</dbReference>
<dbReference type="Gene3D" id="3.40.50.150">
    <property type="entry name" value="Vaccinia Virus protein VP39"/>
    <property type="match status" value="1"/>
</dbReference>
<organism evidence="6 7">
    <name type="scientific">Ananas comosus</name>
    <name type="common">Pineapple</name>
    <name type="synonym">Ananas ananas</name>
    <dbReference type="NCBI Taxonomy" id="4615"/>
    <lineage>
        <taxon>Eukaryota</taxon>
        <taxon>Viridiplantae</taxon>
        <taxon>Streptophyta</taxon>
        <taxon>Embryophyta</taxon>
        <taxon>Tracheophyta</taxon>
        <taxon>Spermatophyta</taxon>
        <taxon>Magnoliopsida</taxon>
        <taxon>Liliopsida</taxon>
        <taxon>Poales</taxon>
        <taxon>Bromeliaceae</taxon>
        <taxon>Bromelioideae</taxon>
        <taxon>Ananas</taxon>
    </lineage>
</organism>
<dbReference type="CDD" id="cd02440">
    <property type="entry name" value="AdoMet_MTases"/>
    <property type="match status" value="1"/>
</dbReference>
<reference evidence="7" key="2">
    <citation type="submission" date="2025-08" db="UniProtKB">
        <authorList>
            <consortium name="RefSeq"/>
        </authorList>
    </citation>
    <scope>IDENTIFICATION</scope>
    <source>
        <tissue evidence="7">Leaf</tissue>
    </source>
</reference>
<evidence type="ECO:0000313" key="6">
    <source>
        <dbReference type="Proteomes" id="UP000515123"/>
    </source>
</evidence>
<dbReference type="SUPFAM" id="SSF53335">
    <property type="entry name" value="S-adenosyl-L-methionine-dependent methyltransferases"/>
    <property type="match status" value="1"/>
</dbReference>
<keyword evidence="1 4" id="KW-0489">Methyltransferase</keyword>
<dbReference type="Proteomes" id="UP000515123">
    <property type="component" value="Unplaced"/>
</dbReference>
<accession>A0A6P5EH12</accession>
<proteinExistence type="inferred from homology"/>
<sequence>MAKLQRGEGEGGDLEKLRKGIAESYDESTGAWEELFGEYIHRGFYDTPSAAPGAAPLTALDHRRAQLRMIDEALAFAGVSEDPEKKPKKILDVGCGIGGDTLCLAKKYGAQCIGINLSPVQVKRAQELAQAEGLADKVSFEEADALNQPFPDGQFDLVWSLESGEHMPDKEKFFSEMARVAAPGATIILVTWCHRDLSPDEESLRPDEMKLLNKISDAHLLPAWCSAADYASFAKSLKLEDIRRADWSENVAPFWSAAVQSGMTWRGIISLLKSGWKTIKTALAVSLLIEGYNKKVIKYNIITCRKPK</sequence>
<dbReference type="InterPro" id="IPR013216">
    <property type="entry name" value="Methyltransf_11"/>
</dbReference>
<dbReference type="InterPro" id="IPR029063">
    <property type="entry name" value="SAM-dependent_MTases_sf"/>
</dbReference>
<feature type="region of interest" description="SAM motif I" evidence="4">
    <location>
        <begin position="90"/>
        <end position="99"/>
    </location>
</feature>
<evidence type="ECO:0000256" key="4">
    <source>
        <dbReference type="PROSITE-ProRule" id="PRU00914"/>
    </source>
</evidence>
<evidence type="ECO:0000313" key="7">
    <source>
        <dbReference type="RefSeq" id="XP_020082744.1"/>
    </source>
</evidence>
<dbReference type="RefSeq" id="XP_020082744.1">
    <property type="nucleotide sequence ID" value="XM_020227155.1"/>
</dbReference>